<dbReference type="Reactome" id="R-XTR-1257604">
    <property type="pathway name" value="PIP3 activates AKT signaling"/>
</dbReference>
<protein>
    <submittedName>
        <fullName evidence="11 13">Klotho</fullName>
    </submittedName>
</protein>
<dbReference type="GO" id="GO:0004553">
    <property type="term" value="F:hydrolase activity, hydrolyzing O-glycosyl compounds"/>
    <property type="evidence" value="ECO:0007669"/>
    <property type="project" value="InterPro"/>
</dbReference>
<dbReference type="Ensembl" id="ENSXETT00000096897">
    <property type="protein sequence ID" value="ENSXETP00000092477"/>
    <property type="gene ID" value="ENSXETG00000016972"/>
</dbReference>
<dbReference type="Reactome" id="R-XTR-6811558">
    <property type="pathway name" value="PI5P, PP2A and IER3 Regulate PI3K/AKT Signaling"/>
</dbReference>
<accession>A0A6I8SJT2</accession>
<proteinExistence type="inferred from homology"/>
<dbReference type="Bgee" id="ENSXETG00000016972">
    <property type="expression patterns" value="Expressed in mesonephros and 1 other cell type or tissue"/>
</dbReference>
<comment type="similarity">
    <text evidence="8">Belongs to the glycosyl hydrolase 1 family. Klotho subfamily.</text>
</comment>
<dbReference type="RefSeq" id="XP_002934067.1">
    <property type="nucleotide sequence ID" value="XM_002934021.5"/>
</dbReference>
<evidence type="ECO:0000256" key="3">
    <source>
        <dbReference type="ARBA" id="ARBA00022692"/>
    </source>
</evidence>
<dbReference type="GO" id="GO:0005104">
    <property type="term" value="F:fibroblast growth factor receptor binding"/>
    <property type="evidence" value="ECO:0000318"/>
    <property type="project" value="GO_Central"/>
</dbReference>
<keyword evidence="3 9" id="KW-0812">Transmembrane</keyword>
<evidence type="ECO:0000256" key="5">
    <source>
        <dbReference type="ARBA" id="ARBA00022989"/>
    </source>
</evidence>
<reference evidence="11" key="2">
    <citation type="submission" date="2020-05" db="UniProtKB">
        <authorList>
            <consortium name="Ensembl"/>
        </authorList>
    </citation>
    <scope>IDENTIFICATION</scope>
</reference>
<evidence type="ECO:0000256" key="10">
    <source>
        <dbReference type="SAM" id="SignalP"/>
    </source>
</evidence>
<evidence type="ECO:0000256" key="6">
    <source>
        <dbReference type="ARBA" id="ARBA00023136"/>
    </source>
</evidence>
<dbReference type="Reactome" id="R-XTR-5654689">
    <property type="pathway name" value="PI-3K cascade:FGFR1"/>
</dbReference>
<dbReference type="GO" id="GO:0017134">
    <property type="term" value="F:fibroblast growth factor binding"/>
    <property type="evidence" value="ECO:0000318"/>
    <property type="project" value="GO_Central"/>
</dbReference>
<keyword evidence="4" id="KW-0677">Repeat</keyword>
<comment type="subcellular location">
    <subcellularLocation>
        <location evidence="1">Cell membrane</location>
        <topology evidence="1">Single-pass membrane protein</topology>
    </subcellularLocation>
</comment>
<name>A0A6I8SJT2_XENTR</name>
<feature type="chain" id="PRO_5044634312" evidence="10">
    <location>
        <begin position="20"/>
        <end position="987"/>
    </location>
</feature>
<dbReference type="PROSITE" id="PS00653">
    <property type="entry name" value="GLYCOSYL_HYDROL_F1_2"/>
    <property type="match status" value="1"/>
</dbReference>
<feature type="transmembrane region" description="Helical" evidence="9">
    <location>
        <begin position="956"/>
        <end position="978"/>
    </location>
</feature>
<dbReference type="Reactome" id="R-XTR-5654726">
    <property type="pathway name" value="Negative regulation of FGFR1 signaling"/>
</dbReference>
<keyword evidence="2" id="KW-1003">Cell membrane</keyword>
<dbReference type="PANTHER" id="PTHR10353:SF10">
    <property type="entry name" value="KLOTHO"/>
    <property type="match status" value="1"/>
</dbReference>
<dbReference type="GeneTree" id="ENSGT00940000157614"/>
<keyword evidence="5 9" id="KW-1133">Transmembrane helix</keyword>
<evidence type="ECO:0000256" key="7">
    <source>
        <dbReference type="ARBA" id="ARBA00023180"/>
    </source>
</evidence>
<dbReference type="FunFam" id="3.20.20.80:FF:000042">
    <property type="entry name" value="Klotho"/>
    <property type="match status" value="1"/>
</dbReference>
<dbReference type="GO" id="GO:0005975">
    <property type="term" value="P:carbohydrate metabolic process"/>
    <property type="evidence" value="ECO:0007669"/>
    <property type="project" value="InterPro"/>
</dbReference>
<dbReference type="Reactome" id="R-XTR-190374">
    <property type="pathway name" value="FGFR1c and Klotho ligand binding and activation"/>
</dbReference>
<dbReference type="GO" id="GO:0005886">
    <property type="term" value="C:plasma membrane"/>
    <property type="evidence" value="ECO:0007669"/>
    <property type="project" value="UniProtKB-SubCell"/>
</dbReference>
<feature type="signal peptide" evidence="10">
    <location>
        <begin position="1"/>
        <end position="19"/>
    </location>
</feature>
<dbReference type="OMA" id="RKPHCVD"/>
<evidence type="ECO:0000256" key="8">
    <source>
        <dbReference type="ARBA" id="ARBA00060858"/>
    </source>
</evidence>
<dbReference type="InterPro" id="IPR017853">
    <property type="entry name" value="GH"/>
</dbReference>
<evidence type="ECO:0000313" key="11">
    <source>
        <dbReference type="Ensembl" id="ENSXETP00000092477"/>
    </source>
</evidence>
<evidence type="ECO:0000256" key="2">
    <source>
        <dbReference type="ARBA" id="ARBA00022475"/>
    </source>
</evidence>
<dbReference type="Proteomes" id="UP000008143">
    <property type="component" value="Chromosome 2"/>
</dbReference>
<dbReference type="InterPro" id="IPR001360">
    <property type="entry name" value="Glyco_hydro_1"/>
</dbReference>
<sequence length="987" mass="113987">MRPGALALLWAAAWGCALCALCGNAEKNVWSRFAQLPFPQDNLFLYGTFPPNFMWSVGTAAYQVEGGWEQNGKAPSIWDTFCHKSGQLDATGDVASDSYNNLFRDTEALKSLGVTHYRFSISWPRLFPNGTESAPNEAGLSYYRNLILRLKELRIEPVVTLYHWDLPQRLQDVYGGWVSESMVGIFRDYAEACFRLLGDEVKYWITIDNPYVVAWQGYATGKVPPGIKGDKVMGYRAGHNIIKAHAAVWHLYDKKFRPQQGGQISIALASHWINPVNMTSHDIGDCQKSLDFALGWFAKPIFIDGDYPQTMKNNLSSLLPEFSDQEKKLNKGTADFFSLSFGPNLSFQMLDPDMKFRQVESTSLRKILYWINEQYNKPRIFIVENSWFLSGNTKREDAKYMYYLKKFVMETLKAIKYDGVKVIGYTAWSLMDGFEWLREYTIRRGLFYVDFTSHNKKLMPKSSALFYQQLIKMNGFPPLPENQPVEGTFPCDFAWGTSAYRIHIDTTPSQFNDPNVYVWDMNKTKGLTKVEGITVPKRKTQCVDFASIRQQISMLREIHITHFYFALKWAAILPLGNLSLIHHKVLHYYQCFVSELVRVNITPVVALWQPLAENQGLPIDLAKNGGWVNYHTVSAFVEYARLCFKELGNYVGMWITMNEPSMRNLTYAAGHNLLKAHALAWHLYDRDFRKAQKGQISIAVQADWVEPASPFSKNDKETSRRILEFEIGRLSDPIFLSGDYPKVMRDWLAPRNNLDVFEFYLPSFTEEEKNLIQGTFDFFALSHFTTELVQWEKEDVAKYDHRLEVQFITDSTWVHSPNKYAVVPWGLRKVLNWVKSKYGDVPIYILANGIDDAHSPMQDKLRVYYLQNYINEALKAILHDGVNLRGYFAYSFNDRMDPRYGLYAYAANRFAPKLSMKHYQEIIDNNGFPNPEMPAVSCPVELVPCSDCHFFQTRKYLLAFVAFIFIVLIVSVFMITYYSRKGKRRYK</sequence>
<dbReference type="AlphaFoldDB" id="A0A6I8SJT2"/>
<keyword evidence="10" id="KW-0732">Signal</keyword>
<evidence type="ECO:0000313" key="14">
    <source>
        <dbReference type="Xenbase" id="XB-GENE-984425"/>
    </source>
</evidence>
<dbReference type="PANTHER" id="PTHR10353">
    <property type="entry name" value="GLYCOSYL HYDROLASE"/>
    <property type="match status" value="1"/>
</dbReference>
<dbReference type="Reactome" id="R-XTR-5654688">
    <property type="pathway name" value="SHC-mediated cascade:FGFR1"/>
</dbReference>
<dbReference type="Reactome" id="R-XTR-5654219">
    <property type="pathway name" value="Phospholipase C-mediated cascade: FGFR1"/>
</dbReference>
<dbReference type="GO" id="GO:0008543">
    <property type="term" value="P:fibroblast growth factor receptor signaling pathway"/>
    <property type="evidence" value="ECO:0000318"/>
    <property type="project" value="GO_Central"/>
</dbReference>
<dbReference type="CTD" id="9365"/>
<dbReference type="Pfam" id="PF00232">
    <property type="entry name" value="Glyco_hydro_1"/>
    <property type="match status" value="3"/>
</dbReference>
<dbReference type="Reactome" id="R-XTR-5654687">
    <property type="pathway name" value="Downstream signaling of activated FGFR1"/>
</dbReference>
<dbReference type="AGR" id="Xenbase:XB-GENE-984425"/>
<keyword evidence="7" id="KW-0325">Glycoprotein</keyword>
<evidence type="ECO:0000313" key="12">
    <source>
        <dbReference type="Proteomes" id="UP000008143"/>
    </source>
</evidence>
<dbReference type="SUPFAM" id="SSF51445">
    <property type="entry name" value="(Trans)glycosidases"/>
    <property type="match status" value="2"/>
</dbReference>
<keyword evidence="12" id="KW-1185">Reference proteome</keyword>
<dbReference type="OrthoDB" id="65569at2759"/>
<dbReference type="GeneID" id="100490988"/>
<organism evidence="11">
    <name type="scientific">Xenopus tropicalis</name>
    <name type="common">Western clawed frog</name>
    <name type="synonym">Silurana tropicalis</name>
    <dbReference type="NCBI Taxonomy" id="8364"/>
    <lineage>
        <taxon>Eukaryota</taxon>
        <taxon>Metazoa</taxon>
        <taxon>Chordata</taxon>
        <taxon>Craniata</taxon>
        <taxon>Vertebrata</taxon>
        <taxon>Euteleostomi</taxon>
        <taxon>Amphibia</taxon>
        <taxon>Batrachia</taxon>
        <taxon>Anura</taxon>
        <taxon>Pipoidea</taxon>
        <taxon>Pipidae</taxon>
        <taxon>Xenopodinae</taxon>
        <taxon>Xenopus</taxon>
        <taxon>Silurana</taxon>
    </lineage>
</organism>
<evidence type="ECO:0000256" key="4">
    <source>
        <dbReference type="ARBA" id="ARBA00022737"/>
    </source>
</evidence>
<dbReference type="Gene3D" id="3.20.20.80">
    <property type="entry name" value="Glycosidases"/>
    <property type="match status" value="2"/>
</dbReference>
<dbReference type="Reactome" id="R-XTR-5654693">
    <property type="pathway name" value="FRS-mediated FGFR1 signaling"/>
</dbReference>
<dbReference type="InterPro" id="IPR033132">
    <property type="entry name" value="GH_1_N_CS"/>
</dbReference>
<evidence type="ECO:0000256" key="1">
    <source>
        <dbReference type="ARBA" id="ARBA00004162"/>
    </source>
</evidence>
<dbReference type="KEGG" id="xtr:100490988"/>
<evidence type="ECO:0000313" key="13">
    <source>
        <dbReference type="RefSeq" id="XP_002934067.1"/>
    </source>
</evidence>
<reference evidence="11" key="1">
    <citation type="journal article" date="2010" name="Science">
        <title>The genome of the Western clawed frog Xenopus tropicalis.</title>
        <authorList>
            <person name="Hellsten U."/>
            <person name="Harland R.M."/>
            <person name="Gilchrist M.J."/>
            <person name="Hendrix D."/>
            <person name="Jurka J."/>
            <person name="Kapitonov V."/>
            <person name="Ovcharenko I."/>
            <person name="Putnam N.H."/>
            <person name="Shu S."/>
            <person name="Taher L."/>
            <person name="Blitz I.L."/>
            <person name="Blumberg B."/>
            <person name="Dichmann D.S."/>
            <person name="Dubchak I."/>
            <person name="Amaya E."/>
            <person name="Detter J.C."/>
            <person name="Fletcher R."/>
            <person name="Gerhard D.S."/>
            <person name="Goodstein D."/>
            <person name="Graves T."/>
            <person name="Grigoriev I.V."/>
            <person name="Grimwood J."/>
            <person name="Kawashima T."/>
            <person name="Lindquist E."/>
            <person name="Lucas S.M."/>
            <person name="Mead P.E."/>
            <person name="Mitros T."/>
            <person name="Ogino H."/>
            <person name="Ohta Y."/>
            <person name="Poliakov A.V."/>
            <person name="Pollet N."/>
            <person name="Robert J."/>
            <person name="Salamov A."/>
            <person name="Sater A.K."/>
            <person name="Schmutz J."/>
            <person name="Terry A."/>
            <person name="Vize P.D."/>
            <person name="Warren W.C."/>
            <person name="Wells D."/>
            <person name="Wills A."/>
            <person name="Wilson R.K."/>
            <person name="Zimmerman L.B."/>
            <person name="Zorn A.M."/>
            <person name="Grainger R."/>
            <person name="Grammer T."/>
            <person name="Khokha M.K."/>
            <person name="Richardson P.M."/>
            <person name="Rokhsar D.S."/>
        </authorList>
    </citation>
    <scope>NUCLEOTIDE SEQUENCE [LARGE SCALE GENOMIC DNA]</scope>
    <source>
        <strain evidence="11">Nigerian</strain>
    </source>
</reference>
<dbReference type="Xenbase" id="XB-GENE-984425">
    <property type="gene designation" value="kl"/>
</dbReference>
<dbReference type="PRINTS" id="PR00131">
    <property type="entry name" value="GLHYDRLASE1"/>
</dbReference>
<dbReference type="Reactome" id="R-XTR-5673001">
    <property type="pathway name" value="RAF/MAP kinase cascade"/>
</dbReference>
<keyword evidence="6 9" id="KW-0472">Membrane</keyword>
<reference evidence="13" key="3">
    <citation type="submission" date="2025-04" db="UniProtKB">
        <authorList>
            <consortium name="RefSeq"/>
        </authorList>
    </citation>
    <scope>IDENTIFICATION</scope>
    <source>
        <strain evidence="13">Nigerian</strain>
        <tissue evidence="13">Liver and blood</tissue>
    </source>
</reference>
<gene>
    <name evidence="11 13 14" type="primary">kl</name>
</gene>
<dbReference type="FunFam" id="3.20.20.80:FF:000062">
    <property type="entry name" value="Klotho"/>
    <property type="match status" value="1"/>
</dbReference>
<evidence type="ECO:0000256" key="9">
    <source>
        <dbReference type="SAM" id="Phobius"/>
    </source>
</evidence>
<dbReference type="Reactome" id="R-XTR-109704">
    <property type="pathway name" value="PI3K Cascade"/>
</dbReference>